<sequence length="347" mass="39684">MLVSLWKKFLANVELRRFVVLIGIILVLFLARHMMSIILLTFIFTFLVLQLVSFVRRWVKLPAPLIVMVVYALTIYLLYSAVTKYLPVIADQTVKMVESVYQFYQNPDYETNEVFKWLNSYIKTSDIMNQFKGGVAVALNYLGSIGMMGVTFFFSLILSFFFTVESHHMFQFSRLFLTSRYAWLFQDIYFFAKKFVNTFGVVIEAQVFIAITNTVLTTIFLGIMKMPQLPTLAIMVFLLSMIPVAGVIISCVPLALIGYSVGGIQYVAYILILIVIIHALEAYVLNPQFMASRTKLPIFYTFVVLLVGERLFGTWGLIVGIPVFTFFLDILGVKSIGNRKVKQTEKH</sequence>
<comment type="similarity">
    <text evidence="2">Belongs to the autoinducer-2 exporter (AI-2E) (TC 2.A.86) family.</text>
</comment>
<feature type="transmembrane region" description="Helical" evidence="6">
    <location>
        <begin position="20"/>
        <end position="49"/>
    </location>
</feature>
<dbReference type="PANTHER" id="PTHR21716:SF62">
    <property type="entry name" value="TRANSPORT PROTEIN YDBI-RELATED"/>
    <property type="match status" value="1"/>
</dbReference>
<keyword evidence="3 6" id="KW-0812">Transmembrane</keyword>
<protein>
    <submittedName>
        <fullName evidence="7">Transport protein</fullName>
    </submittedName>
</protein>
<gene>
    <name evidence="7" type="ORF">FC24_GL001482</name>
</gene>
<dbReference type="PATRIC" id="fig|1423796.3.peg.1509"/>
<dbReference type="InterPro" id="IPR002549">
    <property type="entry name" value="AI-2E-like"/>
</dbReference>
<feature type="transmembrane region" description="Helical" evidence="6">
    <location>
        <begin position="198"/>
        <end position="221"/>
    </location>
</feature>
<evidence type="ECO:0000256" key="4">
    <source>
        <dbReference type="ARBA" id="ARBA00022989"/>
    </source>
</evidence>
<dbReference type="Proteomes" id="UP000051638">
    <property type="component" value="Unassembled WGS sequence"/>
</dbReference>
<keyword evidence="4 6" id="KW-1133">Transmembrane helix</keyword>
<dbReference type="GO" id="GO:0055085">
    <property type="term" value="P:transmembrane transport"/>
    <property type="evidence" value="ECO:0007669"/>
    <property type="project" value="TreeGrafter"/>
</dbReference>
<feature type="transmembrane region" description="Helical" evidence="6">
    <location>
        <begin position="233"/>
        <end position="257"/>
    </location>
</feature>
<name>A0A0R2DAE3_9LACO</name>
<dbReference type="GO" id="GO:0016020">
    <property type="term" value="C:membrane"/>
    <property type="evidence" value="ECO:0007669"/>
    <property type="project" value="UniProtKB-SubCell"/>
</dbReference>
<feature type="transmembrane region" description="Helical" evidence="6">
    <location>
        <begin position="141"/>
        <end position="163"/>
    </location>
</feature>
<comment type="caution">
    <text evidence="7">The sequence shown here is derived from an EMBL/GenBank/DDBJ whole genome shotgun (WGS) entry which is preliminary data.</text>
</comment>
<proteinExistence type="inferred from homology"/>
<keyword evidence="8" id="KW-1185">Reference proteome</keyword>
<dbReference type="EMBL" id="AYYI01000038">
    <property type="protein sequence ID" value="KRM97718.1"/>
    <property type="molecule type" value="Genomic_DNA"/>
</dbReference>
<evidence type="ECO:0000256" key="5">
    <source>
        <dbReference type="ARBA" id="ARBA00023136"/>
    </source>
</evidence>
<feature type="transmembrane region" description="Helical" evidence="6">
    <location>
        <begin position="61"/>
        <end position="79"/>
    </location>
</feature>
<evidence type="ECO:0000256" key="2">
    <source>
        <dbReference type="ARBA" id="ARBA00009773"/>
    </source>
</evidence>
<dbReference type="STRING" id="1423796.FC24_GL001482"/>
<feature type="transmembrane region" description="Helical" evidence="6">
    <location>
        <begin position="263"/>
        <end position="284"/>
    </location>
</feature>
<accession>A0A0R2DAE3</accession>
<evidence type="ECO:0000313" key="7">
    <source>
        <dbReference type="EMBL" id="KRM97718.1"/>
    </source>
</evidence>
<dbReference type="Pfam" id="PF01594">
    <property type="entry name" value="AI-2E_transport"/>
    <property type="match status" value="1"/>
</dbReference>
<feature type="transmembrane region" description="Helical" evidence="6">
    <location>
        <begin position="318"/>
        <end position="337"/>
    </location>
</feature>
<reference evidence="7 8" key="1">
    <citation type="journal article" date="2015" name="Genome Announc.">
        <title>Expanding the biotechnology potential of lactobacilli through comparative genomics of 213 strains and associated genera.</title>
        <authorList>
            <person name="Sun Z."/>
            <person name="Harris H.M."/>
            <person name="McCann A."/>
            <person name="Guo C."/>
            <person name="Argimon S."/>
            <person name="Zhang W."/>
            <person name="Yang X."/>
            <person name="Jeffery I.B."/>
            <person name="Cooney J.C."/>
            <person name="Kagawa T.F."/>
            <person name="Liu W."/>
            <person name="Song Y."/>
            <person name="Salvetti E."/>
            <person name="Wrobel A."/>
            <person name="Rasinkangas P."/>
            <person name="Parkhill J."/>
            <person name="Rea M.C."/>
            <person name="O'Sullivan O."/>
            <person name="Ritari J."/>
            <person name="Douillard F.P."/>
            <person name="Paul Ross R."/>
            <person name="Yang R."/>
            <person name="Briner A.E."/>
            <person name="Felis G.E."/>
            <person name="de Vos W.M."/>
            <person name="Barrangou R."/>
            <person name="Klaenhammer T.R."/>
            <person name="Caufield P.W."/>
            <person name="Cui Y."/>
            <person name="Zhang H."/>
            <person name="O'Toole P.W."/>
        </authorList>
    </citation>
    <scope>NUCLEOTIDE SEQUENCE [LARGE SCALE GENOMIC DNA]</scope>
    <source>
        <strain evidence="7 8">DSM 20253</strain>
    </source>
</reference>
<comment type="subcellular location">
    <subcellularLocation>
        <location evidence="1">Membrane</location>
        <topology evidence="1">Multi-pass membrane protein</topology>
    </subcellularLocation>
</comment>
<evidence type="ECO:0000313" key="8">
    <source>
        <dbReference type="Proteomes" id="UP000051638"/>
    </source>
</evidence>
<keyword evidence="5 6" id="KW-0472">Membrane</keyword>
<dbReference type="AlphaFoldDB" id="A0A0R2DAE3"/>
<evidence type="ECO:0000256" key="6">
    <source>
        <dbReference type="SAM" id="Phobius"/>
    </source>
</evidence>
<evidence type="ECO:0000256" key="3">
    <source>
        <dbReference type="ARBA" id="ARBA00022692"/>
    </source>
</evidence>
<organism evidence="7 8">
    <name type="scientific">Loigolactobacillus rennini DSM 20253</name>
    <dbReference type="NCBI Taxonomy" id="1423796"/>
    <lineage>
        <taxon>Bacteria</taxon>
        <taxon>Bacillati</taxon>
        <taxon>Bacillota</taxon>
        <taxon>Bacilli</taxon>
        <taxon>Lactobacillales</taxon>
        <taxon>Lactobacillaceae</taxon>
        <taxon>Loigolactobacillus</taxon>
    </lineage>
</organism>
<dbReference type="PANTHER" id="PTHR21716">
    <property type="entry name" value="TRANSMEMBRANE PROTEIN"/>
    <property type="match status" value="1"/>
</dbReference>
<evidence type="ECO:0000256" key="1">
    <source>
        <dbReference type="ARBA" id="ARBA00004141"/>
    </source>
</evidence>